<comment type="similarity">
    <text evidence="12">Belongs to the radical SAM superfamily. MoaA family.</text>
</comment>
<dbReference type="GO" id="GO:0061799">
    <property type="term" value="F:cyclic pyranopterin monophosphate synthase activity"/>
    <property type="evidence" value="ECO:0007669"/>
    <property type="project" value="TreeGrafter"/>
</dbReference>
<reference evidence="14 15" key="1">
    <citation type="submission" date="2015-05" db="EMBL/GenBank/DDBJ databases">
        <title>Complete genome sequence of a sulfur-oxidizing gammaproteobacterium strain HA5.</title>
        <authorList>
            <person name="Miura A."/>
            <person name="Kojima H."/>
            <person name="Fukui M."/>
        </authorList>
    </citation>
    <scope>NUCLEOTIDE SEQUENCE [LARGE SCALE GENOMIC DNA]</scope>
    <source>
        <strain evidence="14 15">HA5</strain>
    </source>
</reference>
<evidence type="ECO:0000256" key="10">
    <source>
        <dbReference type="ARBA" id="ARBA00023239"/>
    </source>
</evidence>
<keyword evidence="10 12" id="KW-0456">Lyase</keyword>
<evidence type="ECO:0000313" key="14">
    <source>
        <dbReference type="EMBL" id="BAV33475.1"/>
    </source>
</evidence>
<dbReference type="HAMAP" id="MF_01225_B">
    <property type="entry name" value="MoaA_B"/>
    <property type="match status" value="1"/>
</dbReference>
<evidence type="ECO:0000256" key="5">
    <source>
        <dbReference type="ARBA" id="ARBA00022741"/>
    </source>
</evidence>
<comment type="pathway">
    <text evidence="12">Cofactor biosynthesis; molybdopterin biosynthesis.</text>
</comment>
<comment type="subunit">
    <text evidence="12">Monomer and homodimer.</text>
</comment>
<dbReference type="PANTHER" id="PTHR22960:SF0">
    <property type="entry name" value="MOLYBDENUM COFACTOR BIOSYNTHESIS PROTEIN 1"/>
    <property type="match status" value="1"/>
</dbReference>
<feature type="binding site" evidence="12">
    <location>
        <position position="31"/>
    </location>
    <ligand>
        <name>[4Fe-4S] cluster</name>
        <dbReference type="ChEBI" id="CHEBI:49883"/>
        <label>1</label>
        <note>4Fe-4S-S-AdoMet</note>
    </ligand>
</feature>
<feature type="binding site" evidence="12">
    <location>
        <position position="162"/>
    </location>
    <ligand>
        <name>GTP</name>
        <dbReference type="ChEBI" id="CHEBI:37565"/>
    </ligand>
</feature>
<dbReference type="KEGG" id="slim:SCL_1162"/>
<dbReference type="Gene3D" id="3.20.20.70">
    <property type="entry name" value="Aldolase class I"/>
    <property type="match status" value="1"/>
</dbReference>
<dbReference type="NCBIfam" id="TIGR02666">
    <property type="entry name" value="moaA"/>
    <property type="match status" value="1"/>
</dbReference>
<accession>A0A1B4XF91</accession>
<keyword evidence="2 12" id="KW-0004">4Fe-4S</keyword>
<feature type="binding site" evidence="12">
    <location>
        <position position="276"/>
    </location>
    <ligand>
        <name>[4Fe-4S] cluster</name>
        <dbReference type="ChEBI" id="CHEBI:49883"/>
        <label>2</label>
        <note>4Fe-4S-substrate</note>
    </ligand>
</feature>
<evidence type="ECO:0000259" key="13">
    <source>
        <dbReference type="PROSITE" id="PS51918"/>
    </source>
</evidence>
<dbReference type="SUPFAM" id="SSF102114">
    <property type="entry name" value="Radical SAM enzymes"/>
    <property type="match status" value="1"/>
</dbReference>
<dbReference type="AlphaFoldDB" id="A0A1B4XF91"/>
<dbReference type="SMART" id="SM00729">
    <property type="entry name" value="Elp3"/>
    <property type="match status" value="1"/>
</dbReference>
<evidence type="ECO:0000256" key="3">
    <source>
        <dbReference type="ARBA" id="ARBA00022691"/>
    </source>
</evidence>
<feature type="binding site" evidence="12">
    <location>
        <position position="70"/>
    </location>
    <ligand>
        <name>GTP</name>
        <dbReference type="ChEBI" id="CHEBI:37565"/>
    </ligand>
</feature>
<evidence type="ECO:0000256" key="9">
    <source>
        <dbReference type="ARBA" id="ARBA00023150"/>
    </source>
</evidence>
<feature type="binding site" evidence="12">
    <location>
        <position position="293"/>
    </location>
    <ligand>
        <name>[4Fe-4S] cluster</name>
        <dbReference type="ChEBI" id="CHEBI:49883"/>
        <label>2</label>
        <note>4Fe-4S-substrate</note>
    </ligand>
</feature>
<feature type="binding site" evidence="12">
    <location>
        <position position="33"/>
    </location>
    <ligand>
        <name>S-adenosyl-L-methionine</name>
        <dbReference type="ChEBI" id="CHEBI:59789"/>
    </ligand>
</feature>
<dbReference type="Proteomes" id="UP000243180">
    <property type="component" value="Chromosome"/>
</dbReference>
<dbReference type="CDD" id="cd01335">
    <property type="entry name" value="Radical_SAM"/>
    <property type="match status" value="1"/>
</dbReference>
<dbReference type="InterPro" id="IPR010505">
    <property type="entry name" value="MoaA_twitch"/>
</dbReference>
<evidence type="ECO:0000256" key="6">
    <source>
        <dbReference type="ARBA" id="ARBA00023004"/>
    </source>
</evidence>
<comment type="cofactor">
    <cofactor evidence="12">
        <name>[4Fe-4S] cluster</name>
        <dbReference type="ChEBI" id="CHEBI:49883"/>
    </cofactor>
    <text evidence="12">Binds 2 [4Fe-4S] clusters. Binds 1 [4Fe-4S] cluster coordinated with 3 cysteines and an exchangeable S-adenosyl-L-methionine and 1 [4Fe-4S] cluster coordinated with 3 cysteines and the GTP-derived substrate.</text>
</comment>
<feature type="binding site" evidence="12">
    <location>
        <position position="279"/>
    </location>
    <ligand>
        <name>[4Fe-4S] cluster</name>
        <dbReference type="ChEBI" id="CHEBI:49883"/>
        <label>2</label>
        <note>4Fe-4S-substrate</note>
    </ligand>
</feature>
<feature type="binding site" evidence="12">
    <location>
        <position position="27"/>
    </location>
    <ligand>
        <name>[4Fe-4S] cluster</name>
        <dbReference type="ChEBI" id="CHEBI:49883"/>
        <label>1</label>
        <note>4Fe-4S-S-AdoMet</note>
    </ligand>
</feature>
<evidence type="ECO:0000256" key="7">
    <source>
        <dbReference type="ARBA" id="ARBA00023014"/>
    </source>
</evidence>
<evidence type="ECO:0000256" key="12">
    <source>
        <dbReference type="HAMAP-Rule" id="MF_01225"/>
    </source>
</evidence>
<feature type="binding site" evidence="12">
    <location>
        <position position="34"/>
    </location>
    <ligand>
        <name>[4Fe-4S] cluster</name>
        <dbReference type="ChEBI" id="CHEBI:49883"/>
        <label>1</label>
        <note>4Fe-4S-S-AdoMet</note>
    </ligand>
</feature>
<dbReference type="GO" id="GO:0061798">
    <property type="term" value="F:GTP 3',8'-cyclase activity"/>
    <property type="evidence" value="ECO:0007669"/>
    <property type="project" value="UniProtKB-UniRule"/>
</dbReference>
<keyword evidence="5 12" id="KW-0547">Nucleotide-binding</keyword>
<keyword evidence="15" id="KW-1185">Reference proteome</keyword>
<proteinExistence type="inferred from homology"/>
<dbReference type="Pfam" id="PF06463">
    <property type="entry name" value="Mob_synth_C"/>
    <property type="match status" value="1"/>
</dbReference>
<feature type="binding site" evidence="12">
    <location>
        <begin position="281"/>
        <end position="283"/>
    </location>
    <ligand>
        <name>GTP</name>
        <dbReference type="ChEBI" id="CHEBI:37565"/>
    </ligand>
</feature>
<feature type="domain" description="Radical SAM core" evidence="13">
    <location>
        <begin position="11"/>
        <end position="237"/>
    </location>
</feature>
<dbReference type="SFLD" id="SFLDG01067">
    <property type="entry name" value="SPASM/twitch_domain_containing"/>
    <property type="match status" value="1"/>
</dbReference>
<keyword evidence="8 12" id="KW-0342">GTP-binding</keyword>
<dbReference type="InterPro" id="IPR006638">
    <property type="entry name" value="Elp3/MiaA/NifB-like_rSAM"/>
</dbReference>
<dbReference type="PANTHER" id="PTHR22960">
    <property type="entry name" value="MOLYBDOPTERIN COFACTOR SYNTHESIS PROTEIN A"/>
    <property type="match status" value="1"/>
</dbReference>
<dbReference type="CDD" id="cd21117">
    <property type="entry name" value="Twitch_MoaA"/>
    <property type="match status" value="1"/>
</dbReference>
<feature type="binding site" evidence="12">
    <location>
        <position position="74"/>
    </location>
    <ligand>
        <name>S-adenosyl-L-methionine</name>
        <dbReference type="ChEBI" id="CHEBI:59789"/>
    </ligand>
</feature>
<evidence type="ECO:0000313" key="15">
    <source>
        <dbReference type="Proteomes" id="UP000243180"/>
    </source>
</evidence>
<evidence type="ECO:0000256" key="8">
    <source>
        <dbReference type="ARBA" id="ARBA00023134"/>
    </source>
</evidence>
<feature type="binding site" evidence="12">
    <location>
        <position position="196"/>
    </location>
    <ligand>
        <name>S-adenosyl-L-methionine</name>
        <dbReference type="ChEBI" id="CHEBI:59789"/>
    </ligand>
</feature>
<evidence type="ECO:0000256" key="2">
    <source>
        <dbReference type="ARBA" id="ARBA00022485"/>
    </source>
</evidence>
<evidence type="ECO:0000256" key="4">
    <source>
        <dbReference type="ARBA" id="ARBA00022723"/>
    </source>
</evidence>
<dbReference type="SFLD" id="SFLDS00029">
    <property type="entry name" value="Radical_SAM"/>
    <property type="match status" value="1"/>
</dbReference>
<dbReference type="EMBL" id="AP014879">
    <property type="protein sequence ID" value="BAV33475.1"/>
    <property type="molecule type" value="Genomic_DNA"/>
</dbReference>
<keyword evidence="7 12" id="KW-0411">Iron-sulfur</keyword>
<gene>
    <name evidence="12" type="primary">moaA</name>
    <name evidence="14" type="ORF">SCL_1162</name>
</gene>
<dbReference type="InParanoid" id="A0A1B4XF91"/>
<keyword evidence="3 12" id="KW-0949">S-adenosyl-L-methionine</keyword>
<dbReference type="UniPathway" id="UPA00344"/>
<dbReference type="GO" id="GO:0006777">
    <property type="term" value="P:Mo-molybdopterin cofactor biosynthetic process"/>
    <property type="evidence" value="ECO:0007669"/>
    <property type="project" value="UniProtKB-UniRule"/>
</dbReference>
<keyword evidence="9 12" id="KW-0501">Molybdenum cofactor biosynthesis</keyword>
<feature type="binding site" evidence="12">
    <location>
        <position position="125"/>
    </location>
    <ligand>
        <name>S-adenosyl-L-methionine</name>
        <dbReference type="ChEBI" id="CHEBI:59789"/>
    </ligand>
</feature>
<dbReference type="GO" id="GO:0046872">
    <property type="term" value="F:metal ion binding"/>
    <property type="evidence" value="ECO:0007669"/>
    <property type="project" value="UniProtKB-KW"/>
</dbReference>
<dbReference type="InterPro" id="IPR000385">
    <property type="entry name" value="MoaA_NifB_PqqE_Fe-S-bd_CS"/>
</dbReference>
<comment type="catalytic activity">
    <reaction evidence="11 12">
        <text>GTP + AH2 + S-adenosyl-L-methionine = (8S)-3',8-cyclo-7,8-dihydroguanosine 5'-triphosphate + 5'-deoxyadenosine + L-methionine + A + H(+)</text>
        <dbReference type="Rhea" id="RHEA:49576"/>
        <dbReference type="ChEBI" id="CHEBI:13193"/>
        <dbReference type="ChEBI" id="CHEBI:15378"/>
        <dbReference type="ChEBI" id="CHEBI:17319"/>
        <dbReference type="ChEBI" id="CHEBI:17499"/>
        <dbReference type="ChEBI" id="CHEBI:37565"/>
        <dbReference type="ChEBI" id="CHEBI:57844"/>
        <dbReference type="ChEBI" id="CHEBI:59789"/>
        <dbReference type="ChEBI" id="CHEBI:131766"/>
        <dbReference type="EC" id="4.1.99.22"/>
    </reaction>
</comment>
<feature type="binding site" evidence="12">
    <location>
        <position position="20"/>
    </location>
    <ligand>
        <name>GTP</name>
        <dbReference type="ChEBI" id="CHEBI:37565"/>
    </ligand>
</feature>
<protein>
    <recommendedName>
        <fullName evidence="1 12">GTP 3',8-cyclase</fullName>
        <ecNumber evidence="1 12">4.1.99.22</ecNumber>
    </recommendedName>
    <alternativeName>
        <fullName evidence="12">Molybdenum cofactor biosynthesis protein A</fullName>
    </alternativeName>
</protein>
<dbReference type="PROSITE" id="PS51918">
    <property type="entry name" value="RADICAL_SAM"/>
    <property type="match status" value="1"/>
</dbReference>
<dbReference type="SFLD" id="SFLDG01383">
    <property type="entry name" value="cyclic_pyranopterin_phosphate"/>
    <property type="match status" value="1"/>
</dbReference>
<dbReference type="PROSITE" id="PS01305">
    <property type="entry name" value="MOAA_NIFB_PQQE"/>
    <property type="match status" value="1"/>
</dbReference>
<dbReference type="GO" id="GO:0051539">
    <property type="term" value="F:4 iron, 4 sulfur cluster binding"/>
    <property type="evidence" value="ECO:0007669"/>
    <property type="project" value="UniProtKB-UniRule"/>
</dbReference>
<name>A0A1B4XF91_9GAMM</name>
<comment type="function">
    <text evidence="12">Catalyzes the cyclization of GTP to (8S)-3',8-cyclo-7,8-dihydroguanosine 5'-triphosphate.</text>
</comment>
<keyword evidence="6 12" id="KW-0408">Iron</keyword>
<dbReference type="EC" id="4.1.99.22" evidence="1 12"/>
<dbReference type="Pfam" id="PF04055">
    <property type="entry name" value="Radical_SAM"/>
    <property type="match status" value="1"/>
</dbReference>
<dbReference type="GO" id="GO:1904047">
    <property type="term" value="F:S-adenosyl-L-methionine binding"/>
    <property type="evidence" value="ECO:0007669"/>
    <property type="project" value="UniProtKB-UniRule"/>
</dbReference>
<dbReference type="InterPro" id="IPR007197">
    <property type="entry name" value="rSAM"/>
</dbReference>
<organism evidence="14 15">
    <name type="scientific">Sulfuricaulis limicola</name>
    <dbReference type="NCBI Taxonomy" id="1620215"/>
    <lineage>
        <taxon>Bacteria</taxon>
        <taxon>Pseudomonadati</taxon>
        <taxon>Pseudomonadota</taxon>
        <taxon>Gammaproteobacteria</taxon>
        <taxon>Acidiferrobacterales</taxon>
        <taxon>Acidiferrobacteraceae</taxon>
        <taxon>Sulfuricaulis</taxon>
    </lineage>
</organism>
<dbReference type="InterPro" id="IPR040064">
    <property type="entry name" value="MoaA-like"/>
</dbReference>
<dbReference type="SFLD" id="SFLDG01386">
    <property type="entry name" value="main_SPASM_domain-containing"/>
    <property type="match status" value="1"/>
</dbReference>
<dbReference type="GO" id="GO:0005525">
    <property type="term" value="F:GTP binding"/>
    <property type="evidence" value="ECO:0007669"/>
    <property type="project" value="UniProtKB-UniRule"/>
</dbReference>
<sequence length="348" mass="38916">MSRMEPGLVDPFNRRIEYVRVSVTDRCDLRCTYCLPPGHHDFIEPEHWLTFDEIERVIRAFTELGVYRVRLTGGEPLTRHKLPELAARLNALPRLEDLSLSTNGVQLKKQAQALWQAGVKRINVSLDSLQPARFAAITGGGKLDKVLDGLAAASAAGLHPVKINMVVMNGVNDDEVEDMVRYCIEHDFTLRLIETMPMGDTGRTASSHYLDLEVVRRRLEERFELVPAVMPGGRSRRPASRDTGTSMYGGGPARYVGIAGTNLRIGFITPISRHFCETCNRVRLSADGALYLCLGQDDKVELRPLLRAGIGDGDLKDTIRAAIARKPERHEFREQPQKIVRFMSRTGG</sequence>
<dbReference type="InterPro" id="IPR013785">
    <property type="entry name" value="Aldolase_TIM"/>
</dbReference>
<keyword evidence="4 12" id="KW-0479">Metal-binding</keyword>
<dbReference type="FunCoup" id="A0A1B4XF91">
    <property type="interactions" value="429"/>
</dbReference>
<feature type="binding site" evidence="12">
    <location>
        <position position="101"/>
    </location>
    <ligand>
        <name>GTP</name>
        <dbReference type="ChEBI" id="CHEBI:37565"/>
    </ligand>
</feature>
<dbReference type="InterPro" id="IPR058240">
    <property type="entry name" value="rSAM_sf"/>
</dbReference>
<dbReference type="InterPro" id="IPR050105">
    <property type="entry name" value="MoCo_biosynth_MoaA/MoaC"/>
</dbReference>
<evidence type="ECO:0000256" key="11">
    <source>
        <dbReference type="ARBA" id="ARBA00048697"/>
    </source>
</evidence>
<dbReference type="NCBIfam" id="NF001199">
    <property type="entry name" value="PRK00164.2-1"/>
    <property type="match status" value="1"/>
</dbReference>
<dbReference type="InterPro" id="IPR013483">
    <property type="entry name" value="MoaA"/>
</dbReference>
<evidence type="ECO:0000256" key="1">
    <source>
        <dbReference type="ARBA" id="ARBA00012167"/>
    </source>
</evidence>